<dbReference type="PANTHER" id="PTHR30292:SF0">
    <property type="entry name" value="5-OXOPROLINASE SUBUNIT A"/>
    <property type="match status" value="1"/>
</dbReference>
<accession>A0A1T0CDB4</accession>
<dbReference type="OrthoDB" id="9773478at2"/>
<dbReference type="Pfam" id="PF03746">
    <property type="entry name" value="LamB_YcsF"/>
    <property type="match status" value="1"/>
</dbReference>
<dbReference type="NCBIfam" id="NF003814">
    <property type="entry name" value="PRK05406.1-3"/>
    <property type="match status" value="1"/>
</dbReference>
<name>A0A1T0CDB4_9GAMM</name>
<dbReference type="Proteomes" id="UP000191094">
    <property type="component" value="Unassembled WGS sequence"/>
</dbReference>
<reference evidence="1 2" key="1">
    <citation type="submission" date="2017-02" db="EMBL/GenBank/DDBJ databases">
        <title>Draft genome sequence of Moraxella lincolnii CCUG 9405T type strain.</title>
        <authorList>
            <person name="Salva-Serra F."/>
            <person name="Engstrom-Jakobsson H."/>
            <person name="Thorell K."/>
            <person name="Jaen-Luchoro D."/>
            <person name="Gonzales-Siles L."/>
            <person name="Karlsson R."/>
            <person name="Yazdan S."/>
            <person name="Boulund F."/>
            <person name="Johnning A."/>
            <person name="Engstrand L."/>
            <person name="Kristiansson E."/>
            <person name="Moore E."/>
        </authorList>
    </citation>
    <scope>NUCLEOTIDE SEQUENCE [LARGE SCALE GENOMIC DNA]</scope>
    <source>
        <strain evidence="1 2">CCUG 9405</strain>
    </source>
</reference>
<evidence type="ECO:0000313" key="1">
    <source>
        <dbReference type="EMBL" id="OOS20337.1"/>
    </source>
</evidence>
<sequence length="262" mass="27966">MPTDTTSHANPKTPTLSIDLNADVAEGCGQDERLMSIISSANICCGLHAGSVADIHQTLQFAKHHGVQVGAHPSLDDRANFGRVAQQLNADAYHALMSYQLGAMQAMCDLHGLKLAYVKPHGALYNQAASDEHLAEILVKQLKAFNPELALMGLAGSQMIAVAESLGVAVIREAFADRRYTDAGTLVSRTKPHAVITNEEEAVQQVLGMVQAGHIITESGKTLSTQIDSICLHGDNEHAIAFAKKIKQALQQHGIAIKPLAI</sequence>
<comment type="caution">
    <text evidence="1">The sequence shown here is derived from an EMBL/GenBank/DDBJ whole genome shotgun (WGS) entry which is preliminary data.</text>
</comment>
<evidence type="ECO:0000313" key="2">
    <source>
        <dbReference type="Proteomes" id="UP000191094"/>
    </source>
</evidence>
<keyword evidence="2" id="KW-1185">Reference proteome</keyword>
<dbReference type="InterPro" id="IPR011330">
    <property type="entry name" value="Glyco_hydro/deAcase_b/a-brl"/>
</dbReference>
<dbReference type="AlphaFoldDB" id="A0A1T0CDB4"/>
<protein>
    <submittedName>
        <fullName evidence="1">Lactam utilization protein LamB</fullName>
    </submittedName>
</protein>
<dbReference type="NCBIfam" id="NF003816">
    <property type="entry name" value="PRK05406.1-5"/>
    <property type="match status" value="1"/>
</dbReference>
<gene>
    <name evidence="1" type="ORF">B0682_06830</name>
</gene>
<dbReference type="GO" id="GO:0005975">
    <property type="term" value="P:carbohydrate metabolic process"/>
    <property type="evidence" value="ECO:0007669"/>
    <property type="project" value="InterPro"/>
</dbReference>
<dbReference type="SUPFAM" id="SSF88713">
    <property type="entry name" value="Glycoside hydrolase/deacetylase"/>
    <property type="match status" value="1"/>
</dbReference>
<dbReference type="InterPro" id="IPR005501">
    <property type="entry name" value="LamB/YcsF/PxpA-like"/>
</dbReference>
<organism evidence="1 2">
    <name type="scientific">Lwoffella lincolnii</name>
    <dbReference type="NCBI Taxonomy" id="90241"/>
    <lineage>
        <taxon>Bacteria</taxon>
        <taxon>Pseudomonadati</taxon>
        <taxon>Pseudomonadota</taxon>
        <taxon>Gammaproteobacteria</taxon>
        <taxon>Moraxellales</taxon>
        <taxon>Moraxellaceae</taxon>
        <taxon>Lwoffella</taxon>
    </lineage>
</organism>
<dbReference type="STRING" id="90241.B0682_06830"/>
<dbReference type="EMBL" id="MUYT01000008">
    <property type="protein sequence ID" value="OOS20337.1"/>
    <property type="molecule type" value="Genomic_DNA"/>
</dbReference>
<dbReference type="Gene3D" id="3.20.20.370">
    <property type="entry name" value="Glycoside hydrolase/deacetylase"/>
    <property type="match status" value="1"/>
</dbReference>
<dbReference type="RefSeq" id="WP_078307701.1">
    <property type="nucleotide sequence ID" value="NZ_MUYT01000008.1"/>
</dbReference>
<dbReference type="PANTHER" id="PTHR30292">
    <property type="entry name" value="UNCHARACTERIZED PROTEIN YBGL-RELATED"/>
    <property type="match status" value="1"/>
</dbReference>
<dbReference type="NCBIfam" id="NF003815">
    <property type="entry name" value="PRK05406.1-4"/>
    <property type="match status" value="1"/>
</dbReference>
<proteinExistence type="predicted"/>